<sequence length="124" mass="13057">MNDVLQKTPVLIVGGGLVGLSAALFLQHHGIGFILIEKNHGVSALPRARGIHLRTMELFRQIGLEQAVAEVAASAWQQGSFGGARRGRTLVEAQPLISVAAMQKKLAVVGGFAVAVRRLPTDAG</sequence>
<feature type="domain" description="FAD-binding" evidence="5">
    <location>
        <begin position="7"/>
        <end position="93"/>
    </location>
</feature>
<evidence type="ECO:0000313" key="6">
    <source>
        <dbReference type="EMBL" id="KAF1017438.1"/>
    </source>
</evidence>
<evidence type="ECO:0000256" key="1">
    <source>
        <dbReference type="ARBA" id="ARBA00001974"/>
    </source>
</evidence>
<dbReference type="PANTHER" id="PTHR43004">
    <property type="entry name" value="TRK SYSTEM POTASSIUM UPTAKE PROTEIN"/>
    <property type="match status" value="1"/>
</dbReference>
<dbReference type="PANTHER" id="PTHR43004:SF19">
    <property type="entry name" value="BINDING MONOOXYGENASE, PUTATIVE (JCVI)-RELATED"/>
    <property type="match status" value="1"/>
</dbReference>
<keyword evidence="2" id="KW-0285">Flavoprotein</keyword>
<evidence type="ECO:0000256" key="4">
    <source>
        <dbReference type="SAM" id="Phobius"/>
    </source>
</evidence>
<dbReference type="InterPro" id="IPR050641">
    <property type="entry name" value="RIFMO-like"/>
</dbReference>
<keyword evidence="4" id="KW-0812">Transmembrane</keyword>
<dbReference type="Proteomes" id="UP000487117">
    <property type="component" value="Unassembled WGS sequence"/>
</dbReference>
<accession>A0A7V8FJY4</accession>
<gene>
    <name evidence="6" type="primary">rdmE_2</name>
    <name evidence="6" type="ORF">GAK31_00703</name>
</gene>
<dbReference type="EMBL" id="WNDS01000001">
    <property type="protein sequence ID" value="KAF1017438.1"/>
    <property type="molecule type" value="Genomic_DNA"/>
</dbReference>
<dbReference type="InterPro" id="IPR036188">
    <property type="entry name" value="FAD/NAD-bd_sf"/>
</dbReference>
<keyword evidence="3" id="KW-0274">FAD</keyword>
<dbReference type="GO" id="GO:0016709">
    <property type="term" value="F:oxidoreductase activity, acting on paired donors, with incorporation or reduction of molecular oxygen, NAD(P)H as one donor, and incorporation of one atom of oxygen"/>
    <property type="evidence" value="ECO:0007669"/>
    <property type="project" value="UniProtKB-ARBA"/>
</dbReference>
<dbReference type="GO" id="GO:0071949">
    <property type="term" value="F:FAD binding"/>
    <property type="evidence" value="ECO:0007669"/>
    <property type="project" value="InterPro"/>
</dbReference>
<organism evidence="6 7">
    <name type="scientific">Stenotrophomonas maltophilia</name>
    <name type="common">Pseudomonas maltophilia</name>
    <name type="synonym">Xanthomonas maltophilia</name>
    <dbReference type="NCBI Taxonomy" id="40324"/>
    <lineage>
        <taxon>Bacteria</taxon>
        <taxon>Pseudomonadati</taxon>
        <taxon>Pseudomonadota</taxon>
        <taxon>Gammaproteobacteria</taxon>
        <taxon>Lysobacterales</taxon>
        <taxon>Lysobacteraceae</taxon>
        <taxon>Stenotrophomonas</taxon>
        <taxon>Stenotrophomonas maltophilia group</taxon>
    </lineage>
</organism>
<comment type="cofactor">
    <cofactor evidence="1">
        <name>FAD</name>
        <dbReference type="ChEBI" id="CHEBI:57692"/>
    </cofactor>
</comment>
<dbReference type="InterPro" id="IPR002938">
    <property type="entry name" value="FAD-bd"/>
</dbReference>
<dbReference type="Pfam" id="PF01494">
    <property type="entry name" value="FAD_binding_3"/>
    <property type="match status" value="1"/>
</dbReference>
<reference evidence="7" key="1">
    <citation type="journal article" date="2020" name="MBio">
        <title>Horizontal gene transfer to a defensive symbiont with a reduced genome amongst a multipartite beetle microbiome.</title>
        <authorList>
            <person name="Waterworth S.C."/>
            <person name="Florez L.V."/>
            <person name="Rees E.R."/>
            <person name="Hertweck C."/>
            <person name="Kaltenpoth M."/>
            <person name="Kwan J.C."/>
        </authorList>
    </citation>
    <scope>NUCLEOTIDE SEQUENCE [LARGE SCALE GENOMIC DNA]</scope>
</reference>
<protein>
    <submittedName>
        <fullName evidence="6">Aklavinone 12-hydroxylase RdmE</fullName>
    </submittedName>
</protein>
<evidence type="ECO:0000259" key="5">
    <source>
        <dbReference type="Pfam" id="PF01494"/>
    </source>
</evidence>
<feature type="transmembrane region" description="Helical" evidence="4">
    <location>
        <begin position="12"/>
        <end position="36"/>
    </location>
</feature>
<name>A0A7V8FJY4_STEMA</name>
<keyword evidence="4" id="KW-0472">Membrane</keyword>
<proteinExistence type="predicted"/>
<dbReference type="AlphaFoldDB" id="A0A7V8FJY4"/>
<comment type="caution">
    <text evidence="6">The sequence shown here is derived from an EMBL/GenBank/DDBJ whole genome shotgun (WGS) entry which is preliminary data.</text>
</comment>
<keyword evidence="4" id="KW-1133">Transmembrane helix</keyword>
<dbReference type="Gene3D" id="3.50.50.60">
    <property type="entry name" value="FAD/NAD(P)-binding domain"/>
    <property type="match status" value="1"/>
</dbReference>
<evidence type="ECO:0000313" key="7">
    <source>
        <dbReference type="Proteomes" id="UP000487117"/>
    </source>
</evidence>
<dbReference type="SUPFAM" id="SSF51905">
    <property type="entry name" value="FAD/NAD(P)-binding domain"/>
    <property type="match status" value="1"/>
</dbReference>
<evidence type="ECO:0000256" key="3">
    <source>
        <dbReference type="ARBA" id="ARBA00022827"/>
    </source>
</evidence>
<evidence type="ECO:0000256" key="2">
    <source>
        <dbReference type="ARBA" id="ARBA00022630"/>
    </source>
</evidence>